<dbReference type="PANTHER" id="PTHR46246:SF1">
    <property type="entry name" value="GUANOSINE-3',5'-BIS(DIPHOSPHATE) 3'-PYROPHOSPHOHYDROLASE MESH1"/>
    <property type="match status" value="1"/>
</dbReference>
<sequence length="233" mass="26467">MTLDEFLNWVQAKCLLRNRTAAVNHAAAVMGLSAATLWDWVTGRSVITKNNLRHMEDLVRENRLGLVERAEAFARRRHEGQVRKFTETPYAEHPAAVACLLSGYTGDDYLLAAAWLHDTMEDCGVTYDELADEFGPYVASLVFQLTNDEAEKNFLGKVRYMVRKLRSLPPDALMIKLCDMLHNMTETRSRPQAEKYMKILESVTEKSPAAWNGVHEQLAARIREVYAGKSFSK</sequence>
<accession>A0A2N8HEX2</accession>
<proteinExistence type="predicted"/>
<evidence type="ECO:0008006" key="3">
    <source>
        <dbReference type="Google" id="ProtNLM"/>
    </source>
</evidence>
<organism evidence="1 2">
    <name type="scientific">Akkermansia muciniphila</name>
    <dbReference type="NCBI Taxonomy" id="239935"/>
    <lineage>
        <taxon>Bacteria</taxon>
        <taxon>Pseudomonadati</taxon>
        <taxon>Verrucomicrobiota</taxon>
        <taxon>Verrucomicrobiia</taxon>
        <taxon>Verrucomicrobiales</taxon>
        <taxon>Akkermansiaceae</taxon>
        <taxon>Akkermansia</taxon>
    </lineage>
</organism>
<dbReference type="Gene3D" id="1.10.3210.10">
    <property type="entry name" value="Hypothetical protein af1432"/>
    <property type="match status" value="1"/>
</dbReference>
<evidence type="ECO:0000313" key="2">
    <source>
        <dbReference type="Proteomes" id="UP000236000"/>
    </source>
</evidence>
<reference evidence="1 2" key="1">
    <citation type="journal article" date="2017" name="BMC Genomics">
        <title>Genome sequencing of 39 Akkermansia muciniphila isolates reveals its population structure, genomic and functional diverisity, and global distribution in mammalian gut microbiotas.</title>
        <authorList>
            <person name="Guo X."/>
            <person name="Li S."/>
            <person name="Zhang J."/>
            <person name="Wu F."/>
            <person name="Li X."/>
            <person name="Wu D."/>
            <person name="Zhang M."/>
            <person name="Ou Z."/>
            <person name="Jie Z."/>
            <person name="Yan Q."/>
            <person name="Li P."/>
            <person name="Yi J."/>
            <person name="Peng Y."/>
        </authorList>
    </citation>
    <scope>NUCLEOTIDE SEQUENCE [LARGE SCALE GENOMIC DNA]</scope>
    <source>
        <strain evidence="1 2">GP24</strain>
    </source>
</reference>
<dbReference type="OrthoDB" id="272476at2"/>
<name>A0A2N8HEX2_9BACT</name>
<evidence type="ECO:0000313" key="1">
    <source>
        <dbReference type="EMBL" id="PNC18830.1"/>
    </source>
</evidence>
<dbReference type="Pfam" id="PF13328">
    <property type="entry name" value="HD_4"/>
    <property type="match status" value="1"/>
</dbReference>
<comment type="caution">
    <text evidence="1">The sequence shown here is derived from an EMBL/GenBank/DDBJ whole genome shotgun (WGS) entry which is preliminary data.</text>
</comment>
<dbReference type="Proteomes" id="UP000236000">
    <property type="component" value="Unassembled WGS sequence"/>
</dbReference>
<dbReference type="AlphaFoldDB" id="A0A2N8HEX2"/>
<gene>
    <name evidence="1" type="ORF">CXU22_03270</name>
</gene>
<dbReference type="PANTHER" id="PTHR46246">
    <property type="entry name" value="GUANOSINE-3',5'-BIS(DIPHOSPHATE) 3'-PYROPHOSPHOHYDROLASE MESH1"/>
    <property type="match status" value="1"/>
</dbReference>
<dbReference type="EMBL" id="PJKA01000006">
    <property type="protein sequence ID" value="PNC18830.1"/>
    <property type="molecule type" value="Genomic_DNA"/>
</dbReference>
<protein>
    <recommendedName>
        <fullName evidence="3">HD domain-containing protein</fullName>
    </recommendedName>
</protein>
<dbReference type="SUPFAM" id="SSF109604">
    <property type="entry name" value="HD-domain/PDEase-like"/>
    <property type="match status" value="1"/>
</dbReference>
<dbReference type="GO" id="GO:0008893">
    <property type="term" value="F:guanosine-3',5'-bis(diphosphate) 3'-diphosphatase activity"/>
    <property type="evidence" value="ECO:0007669"/>
    <property type="project" value="TreeGrafter"/>
</dbReference>
<dbReference type="InterPro" id="IPR052194">
    <property type="entry name" value="MESH1"/>
</dbReference>